<gene>
    <name evidence="3" type="ORF">BCONGLO52_27300</name>
</gene>
<protein>
    <submittedName>
        <fullName evidence="3">Uncharacterized protein</fullName>
    </submittedName>
</protein>
<name>A0ABQ5RJT3_9MICO</name>
<comment type="caution">
    <text evidence="3">The sequence shown here is derived from an EMBL/GenBank/DDBJ whole genome shotgun (WGS) entry which is preliminary data.</text>
</comment>
<dbReference type="EMBL" id="BSDQ01000001">
    <property type="protein sequence ID" value="GLI31889.1"/>
    <property type="molecule type" value="Genomic_DNA"/>
</dbReference>
<evidence type="ECO:0000256" key="2">
    <source>
        <dbReference type="SAM" id="SignalP"/>
    </source>
</evidence>
<dbReference type="Proteomes" id="UP001144451">
    <property type="component" value="Unassembled WGS sequence"/>
</dbReference>
<keyword evidence="4" id="KW-1185">Reference proteome</keyword>
<evidence type="ECO:0000313" key="4">
    <source>
        <dbReference type="Proteomes" id="UP001144451"/>
    </source>
</evidence>
<feature type="compositionally biased region" description="Polar residues" evidence="1">
    <location>
        <begin position="33"/>
        <end position="50"/>
    </location>
</feature>
<feature type="signal peptide" evidence="2">
    <location>
        <begin position="1"/>
        <end position="29"/>
    </location>
</feature>
<keyword evidence="2" id="KW-0732">Signal</keyword>
<reference evidence="3" key="1">
    <citation type="submission" date="2022-12" db="EMBL/GenBank/DDBJ databases">
        <title>Reference genome sequencing for broad-spectrum identification of bacterial and archaeal isolates by mass spectrometry.</title>
        <authorList>
            <person name="Sekiguchi Y."/>
            <person name="Tourlousse D.M."/>
        </authorList>
    </citation>
    <scope>NUCLEOTIDE SEQUENCE</scope>
    <source>
        <strain evidence="3">5-2</strain>
    </source>
</reference>
<sequence length="87" mass="8927">MNTRNAAKATTLVATAILAMTVGLTSAHADTSKAATANPIESTSATDSYQQSLTAEDGTVVTFTLDPAAQTLTVTNTRGDREVVTVP</sequence>
<feature type="region of interest" description="Disordered" evidence="1">
    <location>
        <begin position="28"/>
        <end position="50"/>
    </location>
</feature>
<organism evidence="3 4">
    <name type="scientific">Brachybacterium conglomeratum</name>
    <dbReference type="NCBI Taxonomy" id="47846"/>
    <lineage>
        <taxon>Bacteria</taxon>
        <taxon>Bacillati</taxon>
        <taxon>Actinomycetota</taxon>
        <taxon>Actinomycetes</taxon>
        <taxon>Micrococcales</taxon>
        <taxon>Dermabacteraceae</taxon>
        <taxon>Brachybacterium</taxon>
    </lineage>
</organism>
<feature type="chain" id="PRO_5046299988" evidence="2">
    <location>
        <begin position="30"/>
        <end position="87"/>
    </location>
</feature>
<accession>A0ABQ5RJT3</accession>
<dbReference type="RefSeq" id="WP_126984475.1">
    <property type="nucleotide sequence ID" value="NZ_JBHLYZ010000011.1"/>
</dbReference>
<evidence type="ECO:0000256" key="1">
    <source>
        <dbReference type="SAM" id="MobiDB-lite"/>
    </source>
</evidence>
<evidence type="ECO:0000313" key="3">
    <source>
        <dbReference type="EMBL" id="GLI31889.1"/>
    </source>
</evidence>
<proteinExistence type="predicted"/>